<name>A0AAN6RX58_9PEZI</name>
<accession>A0AAN6RX58</accession>
<evidence type="ECO:0000256" key="1">
    <source>
        <dbReference type="SAM" id="MobiDB-lite"/>
    </source>
</evidence>
<protein>
    <submittedName>
        <fullName evidence="2">Uncharacterized protein</fullName>
    </submittedName>
</protein>
<sequence length="130" mass="13840">MASFDTSEFDDETSAPGSFGSLRPSATRTQNFGPLTTVFTAPSGCDACFASSGSDASVCTAYFEDCQGLRSCVPRSSPWQQWDYYSPRLSCPSGWTTATVVSASMTNPIRAREVLSRMAPGETAAFCCPS</sequence>
<comment type="caution">
    <text evidence="2">The sequence shown here is derived from an EMBL/GenBank/DDBJ whole genome shotgun (WGS) entry which is preliminary data.</text>
</comment>
<gene>
    <name evidence="2" type="ORF">C8A05DRAFT_12170</name>
</gene>
<proteinExistence type="predicted"/>
<dbReference type="EMBL" id="MU855337">
    <property type="protein sequence ID" value="KAK3906064.1"/>
    <property type="molecule type" value="Genomic_DNA"/>
</dbReference>
<reference evidence="2" key="1">
    <citation type="journal article" date="2023" name="Mol. Phylogenet. Evol.">
        <title>Genome-scale phylogeny and comparative genomics of the fungal order Sordariales.</title>
        <authorList>
            <person name="Hensen N."/>
            <person name="Bonometti L."/>
            <person name="Westerberg I."/>
            <person name="Brannstrom I.O."/>
            <person name="Guillou S."/>
            <person name="Cros-Aarteil S."/>
            <person name="Calhoun S."/>
            <person name="Haridas S."/>
            <person name="Kuo A."/>
            <person name="Mondo S."/>
            <person name="Pangilinan J."/>
            <person name="Riley R."/>
            <person name="LaButti K."/>
            <person name="Andreopoulos B."/>
            <person name="Lipzen A."/>
            <person name="Chen C."/>
            <person name="Yan M."/>
            <person name="Daum C."/>
            <person name="Ng V."/>
            <person name="Clum A."/>
            <person name="Steindorff A."/>
            <person name="Ohm R.A."/>
            <person name="Martin F."/>
            <person name="Silar P."/>
            <person name="Natvig D.O."/>
            <person name="Lalanne C."/>
            <person name="Gautier V."/>
            <person name="Ament-Velasquez S.L."/>
            <person name="Kruys A."/>
            <person name="Hutchinson M.I."/>
            <person name="Powell A.J."/>
            <person name="Barry K."/>
            <person name="Miller A.N."/>
            <person name="Grigoriev I.V."/>
            <person name="Debuchy R."/>
            <person name="Gladieux P."/>
            <person name="Hiltunen Thoren M."/>
            <person name="Johannesson H."/>
        </authorList>
    </citation>
    <scope>NUCLEOTIDE SEQUENCE</scope>
    <source>
        <strain evidence="2">CBS 103.79</strain>
    </source>
</reference>
<feature type="region of interest" description="Disordered" evidence="1">
    <location>
        <begin position="1"/>
        <end position="30"/>
    </location>
</feature>
<keyword evidence="3" id="KW-1185">Reference proteome</keyword>
<evidence type="ECO:0000313" key="2">
    <source>
        <dbReference type="EMBL" id="KAK3906064.1"/>
    </source>
</evidence>
<dbReference type="Proteomes" id="UP001303889">
    <property type="component" value="Unassembled WGS sequence"/>
</dbReference>
<evidence type="ECO:0000313" key="3">
    <source>
        <dbReference type="Proteomes" id="UP001303889"/>
    </source>
</evidence>
<dbReference type="AlphaFoldDB" id="A0AAN6RX58"/>
<reference evidence="2" key="2">
    <citation type="submission" date="2023-05" db="EMBL/GenBank/DDBJ databases">
        <authorList>
            <consortium name="Lawrence Berkeley National Laboratory"/>
            <person name="Steindorff A."/>
            <person name="Hensen N."/>
            <person name="Bonometti L."/>
            <person name="Westerberg I."/>
            <person name="Brannstrom I.O."/>
            <person name="Guillou S."/>
            <person name="Cros-Aarteil S."/>
            <person name="Calhoun S."/>
            <person name="Haridas S."/>
            <person name="Kuo A."/>
            <person name="Mondo S."/>
            <person name="Pangilinan J."/>
            <person name="Riley R."/>
            <person name="Labutti K."/>
            <person name="Andreopoulos B."/>
            <person name="Lipzen A."/>
            <person name="Chen C."/>
            <person name="Yanf M."/>
            <person name="Daum C."/>
            <person name="Ng V."/>
            <person name="Clum A."/>
            <person name="Ohm R."/>
            <person name="Martin F."/>
            <person name="Silar P."/>
            <person name="Natvig D."/>
            <person name="Lalanne C."/>
            <person name="Gautier V."/>
            <person name="Ament-Velasquez S.L."/>
            <person name="Kruys A."/>
            <person name="Hutchinson M.I."/>
            <person name="Powell A.J."/>
            <person name="Barry K."/>
            <person name="Miller A.N."/>
            <person name="Grigoriev I.V."/>
            <person name="Debuchy R."/>
            <person name="Gladieux P."/>
            <person name="Thoren M.H."/>
            <person name="Johannesson H."/>
        </authorList>
    </citation>
    <scope>NUCLEOTIDE SEQUENCE</scope>
    <source>
        <strain evidence="2">CBS 103.79</strain>
    </source>
</reference>
<organism evidence="2 3">
    <name type="scientific">Staphylotrichum tortipilum</name>
    <dbReference type="NCBI Taxonomy" id="2831512"/>
    <lineage>
        <taxon>Eukaryota</taxon>
        <taxon>Fungi</taxon>
        <taxon>Dikarya</taxon>
        <taxon>Ascomycota</taxon>
        <taxon>Pezizomycotina</taxon>
        <taxon>Sordariomycetes</taxon>
        <taxon>Sordariomycetidae</taxon>
        <taxon>Sordariales</taxon>
        <taxon>Chaetomiaceae</taxon>
        <taxon>Staphylotrichum</taxon>
    </lineage>
</organism>